<evidence type="ECO:0000313" key="3">
    <source>
        <dbReference type="Proteomes" id="UP000594638"/>
    </source>
</evidence>
<keyword evidence="1" id="KW-0472">Membrane</keyword>
<keyword evidence="1" id="KW-1133">Transmembrane helix</keyword>
<dbReference type="SUPFAM" id="SSF52540">
    <property type="entry name" value="P-loop containing nucleoside triphosphate hydrolases"/>
    <property type="match status" value="2"/>
</dbReference>
<dbReference type="InterPro" id="IPR027417">
    <property type="entry name" value="P-loop_NTPase"/>
</dbReference>
<dbReference type="PANTHER" id="PTHR14241:SF24">
    <property type="entry name" value="G DOMAIN-CONTAINING PROTEIN"/>
    <property type="match status" value="1"/>
</dbReference>
<accession>A0A8S0SBF1</accession>
<keyword evidence="1" id="KW-0812">Transmembrane</keyword>
<dbReference type="Gene3D" id="3.40.50.300">
    <property type="entry name" value="P-loop containing nucleotide triphosphate hydrolases"/>
    <property type="match status" value="1"/>
</dbReference>
<keyword evidence="3" id="KW-1185">Reference proteome</keyword>
<gene>
    <name evidence="2" type="ORF">OLEA9_A069580</name>
</gene>
<dbReference type="EMBL" id="CACTIH010004064">
    <property type="protein sequence ID" value="CAA2989137.1"/>
    <property type="molecule type" value="Genomic_DNA"/>
</dbReference>
<dbReference type="AlphaFoldDB" id="A0A8S0SBF1"/>
<comment type="caution">
    <text evidence="2">The sequence shown here is derived from an EMBL/GenBank/DDBJ whole genome shotgun (WGS) entry which is preliminary data.</text>
</comment>
<reference evidence="2 3" key="1">
    <citation type="submission" date="2019-12" db="EMBL/GenBank/DDBJ databases">
        <authorList>
            <person name="Alioto T."/>
            <person name="Alioto T."/>
            <person name="Gomez Garrido J."/>
        </authorList>
    </citation>
    <scope>NUCLEOTIDE SEQUENCE [LARGE SCALE GENOMIC DNA]</scope>
</reference>
<name>A0A8S0SBF1_OLEEU</name>
<protein>
    <submittedName>
        <fullName evidence="2">PREDICTED: uncharacterized protein LOC105948977</fullName>
    </submittedName>
</protein>
<dbReference type="Proteomes" id="UP000594638">
    <property type="component" value="Unassembled WGS sequence"/>
</dbReference>
<dbReference type="Gramene" id="OE9A069580T1">
    <property type="protein sequence ID" value="OE9A069580C1"/>
    <property type="gene ID" value="OE9A069580"/>
</dbReference>
<dbReference type="PANTHER" id="PTHR14241">
    <property type="entry name" value="INTERFERON-INDUCED PROTEIN 44"/>
    <property type="match status" value="1"/>
</dbReference>
<organism evidence="2 3">
    <name type="scientific">Olea europaea subsp. europaea</name>
    <dbReference type="NCBI Taxonomy" id="158383"/>
    <lineage>
        <taxon>Eukaryota</taxon>
        <taxon>Viridiplantae</taxon>
        <taxon>Streptophyta</taxon>
        <taxon>Embryophyta</taxon>
        <taxon>Tracheophyta</taxon>
        <taxon>Spermatophyta</taxon>
        <taxon>Magnoliopsida</taxon>
        <taxon>eudicotyledons</taxon>
        <taxon>Gunneridae</taxon>
        <taxon>Pentapetalae</taxon>
        <taxon>asterids</taxon>
        <taxon>lamiids</taxon>
        <taxon>Lamiales</taxon>
        <taxon>Oleaceae</taxon>
        <taxon>Oleeae</taxon>
        <taxon>Olea</taxon>
    </lineage>
</organism>
<sequence length="285" mass="31983">MERLAFVAVEGFEDLRHKLISYRPGDFWLPVGGIKKEDMDIPAVITILLVGISGSGKSSFINLMYSVLGIFGLIPFAQTSGESSNYTTMFLEEHNILRSPRSGFCVYDTRGLDQNQMNDSLERVWTWMSTGVRHNQPCYRPGDETGGSMGMSNSRYVKRQVNCVMVVADLSKIHEALKDLFHLPSIKKCSIPETTGAYDIPCLTEQGILPEESDPVTAFTMTEAIYRALLQSDRTFLPKKKFKDRIVLFLSWIVCCIASFLLSLHISSQNLVLTKISSSCEVFHS</sequence>
<evidence type="ECO:0000256" key="1">
    <source>
        <dbReference type="SAM" id="Phobius"/>
    </source>
</evidence>
<evidence type="ECO:0000313" key="2">
    <source>
        <dbReference type="EMBL" id="CAA2989137.1"/>
    </source>
</evidence>
<proteinExistence type="predicted"/>
<dbReference type="OrthoDB" id="740966at2759"/>
<feature type="transmembrane region" description="Helical" evidence="1">
    <location>
        <begin position="246"/>
        <end position="266"/>
    </location>
</feature>